<dbReference type="PROSITE" id="PS00041">
    <property type="entry name" value="HTH_ARAC_FAMILY_1"/>
    <property type="match status" value="1"/>
</dbReference>
<evidence type="ECO:0000256" key="3">
    <source>
        <dbReference type="ARBA" id="ARBA00023159"/>
    </source>
</evidence>
<dbReference type="InterPro" id="IPR020449">
    <property type="entry name" value="Tscrpt_reg_AraC-type_HTH"/>
</dbReference>
<evidence type="ECO:0000259" key="5">
    <source>
        <dbReference type="PROSITE" id="PS01124"/>
    </source>
</evidence>
<accession>A0A917ZR59</accession>
<dbReference type="Pfam" id="PF02311">
    <property type="entry name" value="AraC_binding"/>
    <property type="match status" value="1"/>
</dbReference>
<dbReference type="SUPFAM" id="SSF46689">
    <property type="entry name" value="Homeodomain-like"/>
    <property type="match status" value="2"/>
</dbReference>
<dbReference type="InterPro" id="IPR014710">
    <property type="entry name" value="RmlC-like_jellyroll"/>
</dbReference>
<dbReference type="AlphaFoldDB" id="A0A917ZR59"/>
<name>A0A917ZR59_9GAMM</name>
<dbReference type="PANTHER" id="PTHR43280">
    <property type="entry name" value="ARAC-FAMILY TRANSCRIPTIONAL REGULATOR"/>
    <property type="match status" value="1"/>
</dbReference>
<sequence length="283" mass="32450">MVQRFVNKKSRGKLEFDSRAELMYVCRADTSYTRLPRAMHRHDDRIEIVFIREGSGHHIIGGRLYHTRKGDVLIYNGGVLHDESANPNAEMSVYCCAFRNLRLKGLPKNTLTQPGESVVLNSGNHYAEFENLLYLLYTRVDSDDRYAAEFCNQLLHALIVLVHSLGRENEAESRTDDQDLGERIKHYIDEHYLDDIDLKSISDELHVSHFYLAHKFKTAVGCSPIQYLIRRRIGEAQSLLINTDLSVTEIATLVGYDNSNYFNTAFKKVVGITPNSYRKQCTS</sequence>
<evidence type="ECO:0000313" key="6">
    <source>
        <dbReference type="EMBL" id="GGO89535.1"/>
    </source>
</evidence>
<evidence type="ECO:0000313" key="7">
    <source>
        <dbReference type="Proteomes" id="UP000599578"/>
    </source>
</evidence>
<dbReference type="Proteomes" id="UP000599578">
    <property type="component" value="Unassembled WGS sequence"/>
</dbReference>
<keyword evidence="1" id="KW-0805">Transcription regulation</keyword>
<keyword evidence="7" id="KW-1185">Reference proteome</keyword>
<evidence type="ECO:0000256" key="4">
    <source>
        <dbReference type="ARBA" id="ARBA00023163"/>
    </source>
</evidence>
<dbReference type="Gene3D" id="2.60.120.10">
    <property type="entry name" value="Jelly Rolls"/>
    <property type="match status" value="1"/>
</dbReference>
<dbReference type="RefSeq" id="WP_188863141.1">
    <property type="nucleotide sequence ID" value="NZ_BMLT01000027.1"/>
</dbReference>
<dbReference type="PRINTS" id="PR00032">
    <property type="entry name" value="HTHARAC"/>
</dbReference>
<dbReference type="InterPro" id="IPR037923">
    <property type="entry name" value="HTH-like"/>
</dbReference>
<gene>
    <name evidence="6" type="ORF">GCM10011348_47500</name>
</gene>
<proteinExistence type="predicted"/>
<evidence type="ECO:0000256" key="1">
    <source>
        <dbReference type="ARBA" id="ARBA00023015"/>
    </source>
</evidence>
<dbReference type="GO" id="GO:0003700">
    <property type="term" value="F:DNA-binding transcription factor activity"/>
    <property type="evidence" value="ECO:0007669"/>
    <property type="project" value="InterPro"/>
</dbReference>
<keyword evidence="2" id="KW-0238">DNA-binding</keyword>
<dbReference type="InterPro" id="IPR003313">
    <property type="entry name" value="AraC-bd"/>
</dbReference>
<dbReference type="InterPro" id="IPR009057">
    <property type="entry name" value="Homeodomain-like_sf"/>
</dbReference>
<feature type="domain" description="HTH araC/xylS-type" evidence="5">
    <location>
        <begin position="182"/>
        <end position="280"/>
    </location>
</feature>
<reference evidence="6 7" key="1">
    <citation type="journal article" date="2014" name="Int. J. Syst. Evol. Microbiol.">
        <title>Complete genome sequence of Corynebacterium casei LMG S-19264T (=DSM 44701T), isolated from a smear-ripened cheese.</title>
        <authorList>
            <consortium name="US DOE Joint Genome Institute (JGI-PGF)"/>
            <person name="Walter F."/>
            <person name="Albersmeier A."/>
            <person name="Kalinowski J."/>
            <person name="Ruckert C."/>
        </authorList>
    </citation>
    <scope>NUCLEOTIDE SEQUENCE [LARGE SCALE GENOMIC DNA]</scope>
    <source>
        <strain evidence="6 7">CGMCC 1.7286</strain>
    </source>
</reference>
<dbReference type="PROSITE" id="PS01124">
    <property type="entry name" value="HTH_ARAC_FAMILY_2"/>
    <property type="match status" value="1"/>
</dbReference>
<dbReference type="EMBL" id="BMLT01000027">
    <property type="protein sequence ID" value="GGO89535.1"/>
    <property type="molecule type" value="Genomic_DNA"/>
</dbReference>
<dbReference type="SMART" id="SM00342">
    <property type="entry name" value="HTH_ARAC"/>
    <property type="match status" value="1"/>
</dbReference>
<dbReference type="InterPro" id="IPR018062">
    <property type="entry name" value="HTH_AraC-typ_CS"/>
</dbReference>
<keyword evidence="4" id="KW-0804">Transcription</keyword>
<keyword evidence="3" id="KW-0010">Activator</keyword>
<evidence type="ECO:0000256" key="2">
    <source>
        <dbReference type="ARBA" id="ARBA00023125"/>
    </source>
</evidence>
<comment type="caution">
    <text evidence="6">The sequence shown here is derived from an EMBL/GenBank/DDBJ whole genome shotgun (WGS) entry which is preliminary data.</text>
</comment>
<organism evidence="6 7">
    <name type="scientific">Marinobacterium nitratireducens</name>
    <dbReference type="NCBI Taxonomy" id="518897"/>
    <lineage>
        <taxon>Bacteria</taxon>
        <taxon>Pseudomonadati</taxon>
        <taxon>Pseudomonadota</taxon>
        <taxon>Gammaproteobacteria</taxon>
        <taxon>Oceanospirillales</taxon>
        <taxon>Oceanospirillaceae</taxon>
        <taxon>Marinobacterium</taxon>
    </lineage>
</organism>
<dbReference type="Pfam" id="PF12833">
    <property type="entry name" value="HTH_18"/>
    <property type="match status" value="1"/>
</dbReference>
<protein>
    <recommendedName>
        <fullName evidence="5">HTH araC/xylS-type domain-containing protein</fullName>
    </recommendedName>
</protein>
<dbReference type="Gene3D" id="1.10.10.60">
    <property type="entry name" value="Homeodomain-like"/>
    <property type="match status" value="2"/>
</dbReference>
<dbReference type="GO" id="GO:0043565">
    <property type="term" value="F:sequence-specific DNA binding"/>
    <property type="evidence" value="ECO:0007669"/>
    <property type="project" value="InterPro"/>
</dbReference>
<dbReference type="CDD" id="cd02208">
    <property type="entry name" value="cupin_RmlC-like"/>
    <property type="match status" value="1"/>
</dbReference>
<dbReference type="PANTHER" id="PTHR43280:SF28">
    <property type="entry name" value="HTH-TYPE TRANSCRIPTIONAL ACTIVATOR RHAS"/>
    <property type="match status" value="1"/>
</dbReference>
<dbReference type="SUPFAM" id="SSF51215">
    <property type="entry name" value="Regulatory protein AraC"/>
    <property type="match status" value="1"/>
</dbReference>
<dbReference type="InterPro" id="IPR018060">
    <property type="entry name" value="HTH_AraC"/>
</dbReference>